<proteinExistence type="predicted"/>
<organism evidence="2 3">
    <name type="scientific">Puccinia triticina</name>
    <dbReference type="NCBI Taxonomy" id="208348"/>
    <lineage>
        <taxon>Eukaryota</taxon>
        <taxon>Fungi</taxon>
        <taxon>Dikarya</taxon>
        <taxon>Basidiomycota</taxon>
        <taxon>Pucciniomycotina</taxon>
        <taxon>Pucciniomycetes</taxon>
        <taxon>Pucciniales</taxon>
        <taxon>Pucciniaceae</taxon>
        <taxon>Puccinia</taxon>
    </lineage>
</organism>
<accession>A0ABY7CR41</accession>
<gene>
    <name evidence="2" type="ORF">PtA15_8A585</name>
</gene>
<reference evidence="2" key="1">
    <citation type="submission" date="2022-10" db="EMBL/GenBank/DDBJ databases">
        <title>Puccinia triticina Genome sequencing and assembly.</title>
        <authorList>
            <person name="Li C."/>
        </authorList>
    </citation>
    <scope>NUCLEOTIDE SEQUENCE</scope>
    <source>
        <strain evidence="2">Pt15</strain>
    </source>
</reference>
<dbReference type="EMBL" id="CP110428">
    <property type="protein sequence ID" value="WAQ87679.1"/>
    <property type="molecule type" value="Genomic_DNA"/>
</dbReference>
<sequence>MVESTQTSKNAAKNMSNIVSINKDQPAGEVGRKDRSNAAPGPEPVDKSTGGELDFEEDDIVESNLKGDVPSGEDPKFLELIRATPSQ</sequence>
<evidence type="ECO:0000313" key="2">
    <source>
        <dbReference type="EMBL" id="WAQ87679.1"/>
    </source>
</evidence>
<dbReference type="Proteomes" id="UP001164743">
    <property type="component" value="Chromosome 8A"/>
</dbReference>
<protein>
    <submittedName>
        <fullName evidence="2">Uncharacterized protein</fullName>
    </submittedName>
</protein>
<dbReference type="RefSeq" id="XP_053023234.1">
    <property type="nucleotide sequence ID" value="XM_053172029.1"/>
</dbReference>
<evidence type="ECO:0000313" key="3">
    <source>
        <dbReference type="Proteomes" id="UP001164743"/>
    </source>
</evidence>
<name>A0ABY7CR41_9BASI</name>
<keyword evidence="3" id="KW-1185">Reference proteome</keyword>
<feature type="region of interest" description="Disordered" evidence="1">
    <location>
        <begin position="1"/>
        <end position="87"/>
    </location>
</feature>
<evidence type="ECO:0000256" key="1">
    <source>
        <dbReference type="SAM" id="MobiDB-lite"/>
    </source>
</evidence>
<feature type="compositionally biased region" description="Polar residues" evidence="1">
    <location>
        <begin position="1"/>
        <end position="23"/>
    </location>
</feature>
<dbReference type="GeneID" id="77812924"/>